<evidence type="ECO:0000259" key="8">
    <source>
        <dbReference type="PROSITE" id="PS50888"/>
    </source>
</evidence>
<feature type="domain" description="BHLH" evidence="8">
    <location>
        <begin position="72"/>
        <end position="123"/>
    </location>
</feature>
<proteinExistence type="predicted"/>
<evidence type="ECO:0000313" key="9">
    <source>
        <dbReference type="EMBL" id="KAJ1187845.1"/>
    </source>
</evidence>
<dbReference type="Gene3D" id="4.10.280.10">
    <property type="entry name" value="Helix-loop-helix DNA-binding domain"/>
    <property type="match status" value="1"/>
</dbReference>
<feature type="compositionally biased region" description="Basic residues" evidence="7">
    <location>
        <begin position="30"/>
        <end position="39"/>
    </location>
</feature>
<protein>
    <recommendedName>
        <fullName evidence="8">BHLH domain-containing protein</fullName>
    </recommendedName>
</protein>
<evidence type="ECO:0000256" key="5">
    <source>
        <dbReference type="ARBA" id="ARBA00023163"/>
    </source>
</evidence>
<evidence type="ECO:0000256" key="7">
    <source>
        <dbReference type="SAM" id="MobiDB-lite"/>
    </source>
</evidence>
<dbReference type="FunFam" id="4.10.280.10:FF:000030">
    <property type="entry name" value="Twist transcription factor"/>
    <property type="match status" value="1"/>
</dbReference>
<keyword evidence="4" id="KW-0238">DNA-binding</keyword>
<comment type="caution">
    <text evidence="9">The sequence shown here is derived from an EMBL/GenBank/DDBJ whole genome shotgun (WGS) entry which is preliminary data.</text>
</comment>
<keyword evidence="10" id="KW-1185">Reference proteome</keyword>
<dbReference type="GO" id="GO:0030154">
    <property type="term" value="P:cell differentiation"/>
    <property type="evidence" value="ECO:0007669"/>
    <property type="project" value="UniProtKB-KW"/>
</dbReference>
<dbReference type="GO" id="GO:0046983">
    <property type="term" value="F:protein dimerization activity"/>
    <property type="evidence" value="ECO:0007669"/>
    <property type="project" value="InterPro"/>
</dbReference>
<evidence type="ECO:0000256" key="6">
    <source>
        <dbReference type="ARBA" id="ARBA00023242"/>
    </source>
</evidence>
<name>A0AAV7UHK5_PLEWA</name>
<evidence type="ECO:0000256" key="2">
    <source>
        <dbReference type="ARBA" id="ARBA00022782"/>
    </source>
</evidence>
<dbReference type="AlphaFoldDB" id="A0AAV7UHK5"/>
<keyword evidence="3" id="KW-0805">Transcription regulation</keyword>
<dbReference type="PANTHER" id="PTHR23349">
    <property type="entry name" value="BASIC HELIX-LOOP-HELIX TRANSCRIPTION FACTOR, TWIST"/>
    <property type="match status" value="1"/>
</dbReference>
<dbReference type="PROSITE" id="PS50888">
    <property type="entry name" value="BHLH"/>
    <property type="match status" value="1"/>
</dbReference>
<dbReference type="Pfam" id="PF00010">
    <property type="entry name" value="HLH"/>
    <property type="match status" value="1"/>
</dbReference>
<dbReference type="SUPFAM" id="SSF47459">
    <property type="entry name" value="HLH, helix-loop-helix DNA-binding domain"/>
    <property type="match status" value="1"/>
</dbReference>
<feature type="compositionally biased region" description="Low complexity" evidence="7">
    <location>
        <begin position="1"/>
        <end position="18"/>
    </location>
</feature>
<keyword evidence="5" id="KW-0804">Transcription</keyword>
<dbReference type="InterPro" id="IPR036638">
    <property type="entry name" value="HLH_DNA-bd_sf"/>
</dbReference>
<dbReference type="EMBL" id="JANPWB010000005">
    <property type="protein sequence ID" value="KAJ1187845.1"/>
    <property type="molecule type" value="Genomic_DNA"/>
</dbReference>
<feature type="compositionally biased region" description="Polar residues" evidence="7">
    <location>
        <begin position="62"/>
        <end position="71"/>
    </location>
</feature>
<dbReference type="SMART" id="SM00353">
    <property type="entry name" value="HLH"/>
    <property type="match status" value="1"/>
</dbReference>
<dbReference type="GO" id="GO:0000977">
    <property type="term" value="F:RNA polymerase II transcription regulatory region sequence-specific DNA binding"/>
    <property type="evidence" value="ECO:0007669"/>
    <property type="project" value="TreeGrafter"/>
</dbReference>
<dbReference type="InterPro" id="IPR011598">
    <property type="entry name" value="bHLH_dom"/>
</dbReference>
<dbReference type="PANTHER" id="PTHR23349:SF50">
    <property type="entry name" value="PROTEIN TWIST"/>
    <property type="match status" value="1"/>
</dbReference>
<sequence length="166" mass="18722">MEDTASSSRSSLSSTDTSETSEEEREKKPNRLGKKKRSDNRKSTEEDEGFPSPGKRGKKPTSGPQTYEELQNQRLLANIRERQRTQSLNEAFAALRKIIPTLPSDKLSKIQTLKLASRYIDFLWQVLQNEDSAVKLASCGAAAHDRLSYAFSVWRMEGAWSVSAMH</sequence>
<dbReference type="Proteomes" id="UP001066276">
    <property type="component" value="Chromosome 3_1"/>
</dbReference>
<reference evidence="9" key="1">
    <citation type="journal article" date="2022" name="bioRxiv">
        <title>Sequencing and chromosome-scale assembly of the giantPleurodeles waltlgenome.</title>
        <authorList>
            <person name="Brown T."/>
            <person name="Elewa A."/>
            <person name="Iarovenko S."/>
            <person name="Subramanian E."/>
            <person name="Araus A.J."/>
            <person name="Petzold A."/>
            <person name="Susuki M."/>
            <person name="Suzuki K.-i.T."/>
            <person name="Hayashi T."/>
            <person name="Toyoda A."/>
            <person name="Oliveira C."/>
            <person name="Osipova E."/>
            <person name="Leigh N.D."/>
            <person name="Simon A."/>
            <person name="Yun M.H."/>
        </authorList>
    </citation>
    <scope>NUCLEOTIDE SEQUENCE</scope>
    <source>
        <strain evidence="9">20211129_DDA</strain>
        <tissue evidence="9">Liver</tissue>
    </source>
</reference>
<evidence type="ECO:0000313" key="10">
    <source>
        <dbReference type="Proteomes" id="UP001066276"/>
    </source>
</evidence>
<evidence type="ECO:0000256" key="1">
    <source>
        <dbReference type="ARBA" id="ARBA00022473"/>
    </source>
</evidence>
<keyword evidence="2" id="KW-0221">Differentiation</keyword>
<evidence type="ECO:0000256" key="3">
    <source>
        <dbReference type="ARBA" id="ARBA00023015"/>
    </source>
</evidence>
<organism evidence="9 10">
    <name type="scientific">Pleurodeles waltl</name>
    <name type="common">Iberian ribbed newt</name>
    <dbReference type="NCBI Taxonomy" id="8319"/>
    <lineage>
        <taxon>Eukaryota</taxon>
        <taxon>Metazoa</taxon>
        <taxon>Chordata</taxon>
        <taxon>Craniata</taxon>
        <taxon>Vertebrata</taxon>
        <taxon>Euteleostomi</taxon>
        <taxon>Amphibia</taxon>
        <taxon>Batrachia</taxon>
        <taxon>Caudata</taxon>
        <taxon>Salamandroidea</taxon>
        <taxon>Salamandridae</taxon>
        <taxon>Pleurodelinae</taxon>
        <taxon>Pleurodeles</taxon>
    </lineage>
</organism>
<keyword evidence="6" id="KW-0539">Nucleus</keyword>
<dbReference type="InterPro" id="IPR050283">
    <property type="entry name" value="E-box_TF_Regulators"/>
</dbReference>
<feature type="region of interest" description="Disordered" evidence="7">
    <location>
        <begin position="1"/>
        <end position="71"/>
    </location>
</feature>
<dbReference type="GO" id="GO:0000981">
    <property type="term" value="F:DNA-binding transcription factor activity, RNA polymerase II-specific"/>
    <property type="evidence" value="ECO:0007669"/>
    <property type="project" value="TreeGrafter"/>
</dbReference>
<evidence type="ECO:0000256" key="4">
    <source>
        <dbReference type="ARBA" id="ARBA00023125"/>
    </source>
</evidence>
<accession>A0AAV7UHK5</accession>
<keyword evidence="1" id="KW-0217">Developmental protein</keyword>
<gene>
    <name evidence="9" type="ORF">NDU88_004613</name>
</gene>